<evidence type="ECO:0000256" key="2">
    <source>
        <dbReference type="SAM" id="SignalP"/>
    </source>
</evidence>
<dbReference type="EMBL" id="JAUZEE010000003">
    <property type="protein sequence ID" value="MDP4300332.1"/>
    <property type="molecule type" value="Genomic_DNA"/>
</dbReference>
<evidence type="ECO:0000313" key="3">
    <source>
        <dbReference type="EMBL" id="MDP4300332.1"/>
    </source>
</evidence>
<dbReference type="RefSeq" id="WP_305748893.1">
    <property type="nucleotide sequence ID" value="NZ_JAUZEE010000003.1"/>
</dbReference>
<keyword evidence="4" id="KW-1185">Reference proteome</keyword>
<name>A0ABT9G222_LEPDI</name>
<reference evidence="3 4" key="1">
    <citation type="submission" date="2023-08" db="EMBL/GenBank/DDBJ databases">
        <authorList>
            <person name="Roldan D.M."/>
            <person name="Menes R.J."/>
        </authorList>
    </citation>
    <scope>NUCLEOTIDE SEQUENCE [LARGE SCALE GENOMIC DNA]</scope>
    <source>
        <strain evidence="3 4">CCM 2812</strain>
    </source>
</reference>
<keyword evidence="2" id="KW-0732">Signal</keyword>
<feature type="chain" id="PRO_5047217904" evidence="2">
    <location>
        <begin position="21"/>
        <end position="184"/>
    </location>
</feature>
<feature type="region of interest" description="Disordered" evidence="1">
    <location>
        <begin position="106"/>
        <end position="144"/>
    </location>
</feature>
<evidence type="ECO:0000313" key="4">
    <source>
        <dbReference type="Proteomes" id="UP001235760"/>
    </source>
</evidence>
<proteinExistence type="predicted"/>
<protein>
    <submittedName>
        <fullName evidence="3">Uncharacterized protein</fullName>
    </submittedName>
</protein>
<comment type="caution">
    <text evidence="3">The sequence shown here is derived from an EMBL/GenBank/DDBJ whole genome shotgun (WGS) entry which is preliminary data.</text>
</comment>
<evidence type="ECO:0000256" key="1">
    <source>
        <dbReference type="SAM" id="MobiDB-lite"/>
    </source>
</evidence>
<gene>
    <name evidence="3" type="ORF">Q8X39_06755</name>
</gene>
<organism evidence="3 4">
    <name type="scientific">Leptothrix discophora</name>
    <dbReference type="NCBI Taxonomy" id="89"/>
    <lineage>
        <taxon>Bacteria</taxon>
        <taxon>Pseudomonadati</taxon>
        <taxon>Pseudomonadota</taxon>
        <taxon>Betaproteobacteria</taxon>
        <taxon>Burkholderiales</taxon>
        <taxon>Sphaerotilaceae</taxon>
        <taxon>Leptothrix</taxon>
    </lineage>
</organism>
<feature type="compositionally biased region" description="Basic residues" evidence="1">
    <location>
        <begin position="108"/>
        <end position="117"/>
    </location>
</feature>
<dbReference type="Proteomes" id="UP001235760">
    <property type="component" value="Unassembled WGS sequence"/>
</dbReference>
<sequence>MRATVLVFAVMFMVSPWAGAQSLPGRFNAERLPPDSPIHLHKGMLDRRPELVPASKNEQLLMRGNLTEDKAAQCRVEGGILQKQYESLQELTALLERKLELLEDGSKTAKKPSKKKAAAPSAKSSDAAEDEPAVPASGPLGGIGLSDCNKVDDLKLKIKNQTALNNLLEEKAQVLQLSSSSGSK</sequence>
<feature type="signal peptide" evidence="2">
    <location>
        <begin position="1"/>
        <end position="20"/>
    </location>
</feature>
<accession>A0ABT9G222</accession>